<dbReference type="RefSeq" id="WP_371841773.1">
    <property type="nucleotide sequence ID" value="NZ_JBGMEK010000172.1"/>
</dbReference>
<feature type="compositionally biased region" description="Polar residues" evidence="1">
    <location>
        <begin position="120"/>
        <end position="151"/>
    </location>
</feature>
<evidence type="ECO:0000313" key="2">
    <source>
        <dbReference type="EMBL" id="MFA0813935.1"/>
    </source>
</evidence>
<feature type="compositionally biased region" description="Basic residues" evidence="1">
    <location>
        <begin position="161"/>
        <end position="171"/>
    </location>
</feature>
<evidence type="ECO:0000313" key="3">
    <source>
        <dbReference type="Proteomes" id="UP001569428"/>
    </source>
</evidence>
<name>A0ABV4P6F8_9GAMM</name>
<feature type="non-terminal residue" evidence="2">
    <location>
        <position position="1"/>
    </location>
</feature>
<proteinExistence type="predicted"/>
<accession>A0ABV4P6F8</accession>
<protein>
    <submittedName>
        <fullName evidence="2">Helix-turn-helix domain-containing protein</fullName>
    </submittedName>
</protein>
<keyword evidence="3" id="KW-1185">Reference proteome</keyword>
<sequence>RRCFMIRRGARPSSNYLVVANTVVCDRRISFAASGLLLHLLSKPDDWEVSAAALAREAQEGRDRIYKLLNELIDAGYCERIVRRSEGGKILGTDYEISDIPRDSQEPPDEPLPEKPDTVNPDTVSPDTVNPTQQSKEYNKVNTGLSNQSESAQERPPASTRKPKSPAKRGTRLPDDWILTEEFRTEAQRVRPDLINRIHDIADEFRDYWVAQSGQRGVKADWLATWRNWLRRERSSTPKFKTAAQQRSERAAATYDYERATHF</sequence>
<gene>
    <name evidence="2" type="ORF">ACCI49_24000</name>
</gene>
<organism evidence="2 3">
    <name type="scientific">Microbulbifer epialgicus</name>
    <dbReference type="NCBI Taxonomy" id="393907"/>
    <lineage>
        <taxon>Bacteria</taxon>
        <taxon>Pseudomonadati</taxon>
        <taxon>Pseudomonadota</taxon>
        <taxon>Gammaproteobacteria</taxon>
        <taxon>Cellvibrionales</taxon>
        <taxon>Microbulbiferaceae</taxon>
        <taxon>Microbulbifer</taxon>
    </lineage>
</organism>
<reference evidence="2 3" key="1">
    <citation type="submission" date="2024-08" db="EMBL/GenBank/DDBJ databases">
        <authorList>
            <person name="Ishaq N."/>
        </authorList>
    </citation>
    <scope>NUCLEOTIDE SEQUENCE [LARGE SCALE GENOMIC DNA]</scope>
    <source>
        <strain evidence="2 3">DSM 18651</strain>
    </source>
</reference>
<evidence type="ECO:0000256" key="1">
    <source>
        <dbReference type="SAM" id="MobiDB-lite"/>
    </source>
</evidence>
<comment type="caution">
    <text evidence="2">The sequence shown here is derived from an EMBL/GenBank/DDBJ whole genome shotgun (WGS) entry which is preliminary data.</text>
</comment>
<dbReference type="Proteomes" id="UP001569428">
    <property type="component" value="Unassembled WGS sequence"/>
</dbReference>
<dbReference type="EMBL" id="JBGMEK010000172">
    <property type="protein sequence ID" value="MFA0813935.1"/>
    <property type="molecule type" value="Genomic_DNA"/>
</dbReference>
<feature type="region of interest" description="Disordered" evidence="1">
    <location>
        <begin position="93"/>
        <end position="173"/>
    </location>
</feature>